<evidence type="ECO:0000313" key="4">
    <source>
        <dbReference type="Proteomes" id="UP001172457"/>
    </source>
</evidence>
<dbReference type="EMBL" id="JARYMX010000005">
    <property type="protein sequence ID" value="KAJ9548437.1"/>
    <property type="molecule type" value="Genomic_DNA"/>
</dbReference>
<dbReference type="AlphaFoldDB" id="A0AA38W4G8"/>
<dbReference type="InterPro" id="IPR004146">
    <property type="entry name" value="DC1"/>
</dbReference>
<keyword evidence="1" id="KW-0677">Repeat</keyword>
<reference evidence="3" key="1">
    <citation type="submission" date="2023-03" db="EMBL/GenBank/DDBJ databases">
        <title>Chromosome-scale reference genome and RAD-based genetic map of yellow starthistle (Centaurea solstitialis) reveal putative structural variation and QTLs associated with invader traits.</title>
        <authorList>
            <person name="Reatini B."/>
            <person name="Cang F.A."/>
            <person name="Jiang Q."/>
            <person name="Mckibben M.T.W."/>
            <person name="Barker M.S."/>
            <person name="Rieseberg L.H."/>
            <person name="Dlugosch K.M."/>
        </authorList>
    </citation>
    <scope>NUCLEOTIDE SEQUENCE</scope>
    <source>
        <strain evidence="3">CAN-66</strain>
        <tissue evidence="3">Leaf</tissue>
    </source>
</reference>
<feature type="domain" description="DC1" evidence="2">
    <location>
        <begin position="85"/>
        <end position="133"/>
    </location>
</feature>
<dbReference type="Pfam" id="PF03107">
    <property type="entry name" value="C1_2"/>
    <property type="match status" value="3"/>
</dbReference>
<dbReference type="InterPro" id="IPR053192">
    <property type="entry name" value="Vacuole_Formation_Reg"/>
</dbReference>
<feature type="domain" description="DC1" evidence="2">
    <location>
        <begin position="352"/>
        <end position="403"/>
    </location>
</feature>
<gene>
    <name evidence="3" type="ORF">OSB04_020980</name>
</gene>
<evidence type="ECO:0000313" key="3">
    <source>
        <dbReference type="EMBL" id="KAJ9548437.1"/>
    </source>
</evidence>
<proteinExistence type="predicted"/>
<dbReference type="PANTHER" id="PTHR32410:SF161">
    <property type="entry name" value="DC1, ZINC FINGER, RING_FYVE_PHD-TYPE-RELATED"/>
    <property type="match status" value="1"/>
</dbReference>
<dbReference type="InterPro" id="IPR046349">
    <property type="entry name" value="C1-like_sf"/>
</dbReference>
<dbReference type="SUPFAM" id="SSF57889">
    <property type="entry name" value="Cysteine-rich domain"/>
    <property type="match status" value="4"/>
</dbReference>
<name>A0AA38W4G8_9ASTR</name>
<keyword evidence="4" id="KW-1185">Reference proteome</keyword>
<feature type="domain" description="DC1" evidence="2">
    <location>
        <begin position="149"/>
        <end position="205"/>
    </location>
</feature>
<evidence type="ECO:0000256" key="1">
    <source>
        <dbReference type="ARBA" id="ARBA00022737"/>
    </source>
</evidence>
<accession>A0AA38W4G8</accession>
<evidence type="ECO:0000259" key="2">
    <source>
        <dbReference type="Pfam" id="PF03107"/>
    </source>
</evidence>
<sequence length="504" mass="59415">MFNHQHPMNLIDLQIDDLTYEDEEEDDVKQEIAAKQEFRCRCNRCGEEINWYHRYYYNCNQCIYSIHKFCAQLPATLEHHPSHVVDHPLILFQREEDWQCYICETYHEPEELGYWIFYQCTTCPTFFLHRDCAFLPRKLKIQGATDGFFSHTHPLTLAYSFPTADREAKHNPTCRVCDKSFLYENENLWIYKCEDCRYYTHLDCATARDEPFMSIFSTPGLGKTIKNFDDADYPDLLYCPLPDQTDSLLKHIFFKQMPSSPNKTLHHKSHPHPLILVDHDDTKSKALISACDLLIHNPMKKIELLCNGCLRPITHMPFYKCTTTPNQEECCDDFVLHEWCTRLPNQVLDHPAHPQHPLLLLSNASQHHKVLGVFFWCGVCRLRCNGFVYSCVECDYHIDVNCAFMPDKILHDAHPNHLINWRVQSRRAAPRAPYPLPIPEFLNIKFGGIHNIEVHPHPVSFDQGIERDGHCHRCWSSLWYMMIFKCLQCKYVIHIECCKSFKNW</sequence>
<dbReference type="Proteomes" id="UP001172457">
    <property type="component" value="Chromosome 5"/>
</dbReference>
<protein>
    <recommendedName>
        <fullName evidence="2">DC1 domain-containing protein</fullName>
    </recommendedName>
</protein>
<comment type="caution">
    <text evidence="3">The sequence shown here is derived from an EMBL/GenBank/DDBJ whole genome shotgun (WGS) entry which is preliminary data.</text>
</comment>
<dbReference type="PANTHER" id="PTHR32410">
    <property type="entry name" value="CYSTEINE/HISTIDINE-RICH C1 DOMAIN FAMILY PROTEIN"/>
    <property type="match status" value="1"/>
</dbReference>
<organism evidence="3 4">
    <name type="scientific">Centaurea solstitialis</name>
    <name type="common">yellow star-thistle</name>
    <dbReference type="NCBI Taxonomy" id="347529"/>
    <lineage>
        <taxon>Eukaryota</taxon>
        <taxon>Viridiplantae</taxon>
        <taxon>Streptophyta</taxon>
        <taxon>Embryophyta</taxon>
        <taxon>Tracheophyta</taxon>
        <taxon>Spermatophyta</taxon>
        <taxon>Magnoliopsida</taxon>
        <taxon>eudicotyledons</taxon>
        <taxon>Gunneridae</taxon>
        <taxon>Pentapetalae</taxon>
        <taxon>asterids</taxon>
        <taxon>campanulids</taxon>
        <taxon>Asterales</taxon>
        <taxon>Asteraceae</taxon>
        <taxon>Carduoideae</taxon>
        <taxon>Cardueae</taxon>
        <taxon>Centaureinae</taxon>
        <taxon>Centaurea</taxon>
    </lineage>
</organism>